<proteinExistence type="predicted"/>
<sequence length="87" mass="10071">MVVPNMCNPDYRVVKEAESLAAAGYEVRVFCTWKPGARVPVLEEFNGVTYVRREWNVVGLIKHKLFGTPLPTDTVRLNNRYREEDEE</sequence>
<keyword evidence="2" id="KW-1185">Reference proteome</keyword>
<dbReference type="Proteomes" id="UP000199658">
    <property type="component" value="Unassembled WGS sequence"/>
</dbReference>
<dbReference type="EMBL" id="FOYO01000002">
    <property type="protein sequence ID" value="SFR64646.1"/>
    <property type="molecule type" value="Genomic_DNA"/>
</dbReference>
<organism evidence="1 2">
    <name type="scientific">Litoreibacter janthinus</name>
    <dbReference type="NCBI Taxonomy" id="670154"/>
    <lineage>
        <taxon>Bacteria</taxon>
        <taxon>Pseudomonadati</taxon>
        <taxon>Pseudomonadota</taxon>
        <taxon>Alphaproteobacteria</taxon>
        <taxon>Rhodobacterales</taxon>
        <taxon>Roseobacteraceae</taxon>
        <taxon>Litoreibacter</taxon>
    </lineage>
</organism>
<reference evidence="2" key="1">
    <citation type="submission" date="2016-10" db="EMBL/GenBank/DDBJ databases">
        <authorList>
            <person name="Varghese N."/>
            <person name="Submissions S."/>
        </authorList>
    </citation>
    <scope>NUCLEOTIDE SEQUENCE [LARGE SCALE GENOMIC DNA]</scope>
    <source>
        <strain evidence="2">DSM 26921</strain>
    </source>
</reference>
<dbReference type="AlphaFoldDB" id="A0A1I6ID81"/>
<evidence type="ECO:0000313" key="2">
    <source>
        <dbReference type="Proteomes" id="UP000199658"/>
    </source>
</evidence>
<dbReference type="STRING" id="670154.SAMN04488002_3712"/>
<gene>
    <name evidence="1" type="ORF">SAMN04488002_3712</name>
</gene>
<name>A0A1I6ID81_9RHOB</name>
<accession>A0A1I6ID81</accession>
<protein>
    <submittedName>
        <fullName evidence="1">Uncharacterized protein</fullName>
    </submittedName>
</protein>
<evidence type="ECO:0000313" key="1">
    <source>
        <dbReference type="EMBL" id="SFR64646.1"/>
    </source>
</evidence>